<comment type="similarity">
    <text evidence="1">Belongs to the membrane fusion protein (MFP) (TC 8.A.1) family.</text>
</comment>
<dbReference type="AlphaFoldDB" id="A0A0S2SFE2"/>
<gene>
    <name evidence="7" type="ORF">WL1483_1003</name>
</gene>
<evidence type="ECO:0000256" key="1">
    <source>
        <dbReference type="ARBA" id="ARBA00009477"/>
    </source>
</evidence>
<dbReference type="Pfam" id="PF25917">
    <property type="entry name" value="BSH_RND"/>
    <property type="match status" value="1"/>
</dbReference>
<dbReference type="Pfam" id="PF25876">
    <property type="entry name" value="HH_MFP_RND"/>
    <property type="match status" value="1"/>
</dbReference>
<dbReference type="InterPro" id="IPR058625">
    <property type="entry name" value="MdtA-like_BSH"/>
</dbReference>
<feature type="coiled-coil region" evidence="2">
    <location>
        <begin position="77"/>
        <end position="147"/>
    </location>
</feature>
<dbReference type="SUPFAM" id="SSF111369">
    <property type="entry name" value="HlyD-like secretion proteins"/>
    <property type="match status" value="1"/>
</dbReference>
<dbReference type="Gene3D" id="2.40.30.170">
    <property type="match status" value="1"/>
</dbReference>
<dbReference type="PANTHER" id="PTHR30469:SF13">
    <property type="entry name" value="HAE1 FAMILY EFFLUX PUMP MFP COMPONENT"/>
    <property type="match status" value="1"/>
</dbReference>
<evidence type="ECO:0000259" key="6">
    <source>
        <dbReference type="Pfam" id="PF25989"/>
    </source>
</evidence>
<dbReference type="GO" id="GO:0015562">
    <property type="term" value="F:efflux transmembrane transporter activity"/>
    <property type="evidence" value="ECO:0007669"/>
    <property type="project" value="TreeGrafter"/>
</dbReference>
<proteinExistence type="inferred from homology"/>
<feature type="domain" description="Multidrug resistance protein MdtA-like barrel-sandwich hybrid" evidence="4">
    <location>
        <begin position="48"/>
        <end position="168"/>
    </location>
</feature>
<reference evidence="7 8" key="2">
    <citation type="journal article" date="2016" name="Genome Announc.">
        <title>Complete Genome Sequence of the Highly Virulent Aeromonas schubertii Strain WL1483, Isolated from Diseased Snakehead Fish (Channa argus) in China.</title>
        <authorList>
            <person name="Liu L."/>
            <person name="Li N."/>
            <person name="Zhang D."/>
            <person name="Fu X."/>
            <person name="Shi C."/>
            <person name="Lin Q."/>
            <person name="Hao G."/>
        </authorList>
    </citation>
    <scope>NUCLEOTIDE SEQUENCE [LARGE SCALE GENOMIC DNA]</scope>
    <source>
        <strain evidence="7 8">WL1483</strain>
    </source>
</reference>
<dbReference type="Pfam" id="PF25989">
    <property type="entry name" value="YknX_C"/>
    <property type="match status" value="1"/>
</dbReference>
<evidence type="ECO:0000313" key="8">
    <source>
        <dbReference type="Proteomes" id="UP000058114"/>
    </source>
</evidence>
<evidence type="ECO:0000256" key="2">
    <source>
        <dbReference type="SAM" id="Coils"/>
    </source>
</evidence>
<dbReference type="KEGG" id="asr:WL1483_1003"/>
<accession>A0A0S2SFE2</accession>
<dbReference type="NCBIfam" id="TIGR01730">
    <property type="entry name" value="RND_mfp"/>
    <property type="match status" value="1"/>
</dbReference>
<dbReference type="Gene3D" id="1.10.287.470">
    <property type="entry name" value="Helix hairpin bin"/>
    <property type="match status" value="1"/>
</dbReference>
<feature type="domain" description="Multidrug resistance protein MdtA-like alpha-helical hairpin" evidence="3">
    <location>
        <begin position="86"/>
        <end position="142"/>
    </location>
</feature>
<dbReference type="RefSeq" id="WP_060585257.1">
    <property type="nucleotide sequence ID" value="NZ_CP013067.1"/>
</dbReference>
<evidence type="ECO:0000313" key="7">
    <source>
        <dbReference type="EMBL" id="ALP40422.1"/>
    </source>
</evidence>
<dbReference type="InterPro" id="IPR058624">
    <property type="entry name" value="MdtA-like_HH"/>
</dbReference>
<dbReference type="PATRIC" id="fig|652.5.peg.1607"/>
<dbReference type="Gene3D" id="2.40.50.100">
    <property type="match status" value="1"/>
</dbReference>
<dbReference type="InterPro" id="IPR058637">
    <property type="entry name" value="YknX-like_C"/>
</dbReference>
<dbReference type="InterPro" id="IPR058792">
    <property type="entry name" value="Beta-barrel_RND_2"/>
</dbReference>
<dbReference type="InterPro" id="IPR006143">
    <property type="entry name" value="RND_pump_MFP"/>
</dbReference>
<dbReference type="GO" id="GO:1990281">
    <property type="term" value="C:efflux pump complex"/>
    <property type="evidence" value="ECO:0007669"/>
    <property type="project" value="TreeGrafter"/>
</dbReference>
<dbReference type="Proteomes" id="UP000058114">
    <property type="component" value="Chromosome"/>
</dbReference>
<organism evidence="7 8">
    <name type="scientific">Aeromonas schubertii</name>
    <dbReference type="NCBI Taxonomy" id="652"/>
    <lineage>
        <taxon>Bacteria</taxon>
        <taxon>Pseudomonadati</taxon>
        <taxon>Pseudomonadota</taxon>
        <taxon>Gammaproteobacteria</taxon>
        <taxon>Aeromonadales</taxon>
        <taxon>Aeromonadaceae</taxon>
        <taxon>Aeromonas</taxon>
    </lineage>
</organism>
<dbReference type="Gene3D" id="2.40.420.20">
    <property type="match status" value="1"/>
</dbReference>
<evidence type="ECO:0000259" key="3">
    <source>
        <dbReference type="Pfam" id="PF25876"/>
    </source>
</evidence>
<evidence type="ECO:0000259" key="5">
    <source>
        <dbReference type="Pfam" id="PF25954"/>
    </source>
</evidence>
<protein>
    <submittedName>
        <fullName evidence="7">Uncharacterized protein</fullName>
    </submittedName>
</protein>
<name>A0A0S2SFE2_9GAMM</name>
<reference evidence="8" key="1">
    <citation type="submission" date="2015-10" db="EMBL/GenBank/DDBJ databases">
        <title>Complete Genome Sequence of Aeromonas schubertii strain WL1483.</title>
        <authorList>
            <person name="Liu L."/>
        </authorList>
    </citation>
    <scope>NUCLEOTIDE SEQUENCE [LARGE SCALE GENOMIC DNA]</scope>
    <source>
        <strain evidence="8">WL1483</strain>
    </source>
</reference>
<sequence>MLSALLSPVVHAEGSPAGRPLPLVSVVEVKEAQTRARIELLGLLKANRSVEIGSRVNARIERMTFREGERVAAGALLVQLDDRVERARVREAEAELADQRRQLANNQRLFERKALSRTDLDAASAQVAKAEAKLEAARAELDYLSLRAPFAGVVGFSDYQAGALVQADTVLTTLDDLGTMKLDLQVPEKYYARLKPGSRFEATSEAWPGERFTATLTGVNTRLDPETLSATARLTLSNGDHRLRPGMLMRLAVTLPAGTHPLIPSQALLYSGAERYVYVYDGEKVSRRAVEVGENLGEQVSVVAGLKAGEKVVEKGTVKLHDGARVEVR</sequence>
<feature type="domain" description="YknX-like C-terminal permuted SH3-like" evidence="6">
    <location>
        <begin position="263"/>
        <end position="328"/>
    </location>
</feature>
<feature type="domain" description="CusB-like beta-barrel" evidence="5">
    <location>
        <begin position="182"/>
        <end position="253"/>
    </location>
</feature>
<evidence type="ECO:0000259" key="4">
    <source>
        <dbReference type="Pfam" id="PF25917"/>
    </source>
</evidence>
<dbReference type="Pfam" id="PF25954">
    <property type="entry name" value="Beta-barrel_RND_2"/>
    <property type="match status" value="1"/>
</dbReference>
<dbReference type="FunFam" id="2.40.30.170:FF:000010">
    <property type="entry name" value="Efflux RND transporter periplasmic adaptor subunit"/>
    <property type="match status" value="1"/>
</dbReference>
<keyword evidence="2" id="KW-0175">Coiled coil</keyword>
<dbReference type="PANTHER" id="PTHR30469">
    <property type="entry name" value="MULTIDRUG RESISTANCE PROTEIN MDTA"/>
    <property type="match status" value="1"/>
</dbReference>
<dbReference type="EMBL" id="CP013067">
    <property type="protein sequence ID" value="ALP40422.1"/>
    <property type="molecule type" value="Genomic_DNA"/>
</dbReference>